<accession>A0A6L9ECZ1</accession>
<sequence length="69" mass="7947">MKISKSSNHPSNLNELIKDAYGTREQLAEVLNLGIEMLFYLEEDTFERKDVQHVASAIRLVREVLIQSD</sequence>
<organism evidence="1 2">
    <name type="scientific">Poritiphilus flavus</name>
    <dbReference type="NCBI Taxonomy" id="2697053"/>
    <lineage>
        <taxon>Bacteria</taxon>
        <taxon>Pseudomonadati</taxon>
        <taxon>Bacteroidota</taxon>
        <taxon>Flavobacteriia</taxon>
        <taxon>Flavobacteriales</taxon>
        <taxon>Flavobacteriaceae</taxon>
        <taxon>Poritiphilus</taxon>
    </lineage>
</organism>
<comment type="caution">
    <text evidence="1">The sequence shown here is derived from an EMBL/GenBank/DDBJ whole genome shotgun (WGS) entry which is preliminary data.</text>
</comment>
<reference evidence="1 2" key="1">
    <citation type="submission" date="2020-01" db="EMBL/GenBank/DDBJ databases">
        <title>Bacteria diversity of Porities sp.</title>
        <authorList>
            <person name="Wang G."/>
        </authorList>
    </citation>
    <scope>NUCLEOTIDE SEQUENCE [LARGE SCALE GENOMIC DNA]</scope>
    <source>
        <strain evidence="1 2">R33</strain>
    </source>
</reference>
<evidence type="ECO:0000313" key="1">
    <source>
        <dbReference type="EMBL" id="NAS12249.1"/>
    </source>
</evidence>
<dbReference type="Proteomes" id="UP000475249">
    <property type="component" value="Unassembled WGS sequence"/>
</dbReference>
<gene>
    <name evidence="1" type="ORF">GTQ38_09565</name>
</gene>
<dbReference type="EMBL" id="WXYO01000004">
    <property type="protein sequence ID" value="NAS12249.1"/>
    <property type="molecule type" value="Genomic_DNA"/>
</dbReference>
<keyword evidence="2" id="KW-1185">Reference proteome</keyword>
<proteinExistence type="predicted"/>
<dbReference type="RefSeq" id="WP_238857882.1">
    <property type="nucleotide sequence ID" value="NZ_WXYO01000004.1"/>
</dbReference>
<protein>
    <submittedName>
        <fullName evidence="1">Uncharacterized protein</fullName>
    </submittedName>
</protein>
<evidence type="ECO:0000313" key="2">
    <source>
        <dbReference type="Proteomes" id="UP000475249"/>
    </source>
</evidence>
<dbReference type="AlphaFoldDB" id="A0A6L9ECZ1"/>
<name>A0A6L9ECZ1_9FLAO</name>